<organism evidence="1 2">
    <name type="scientific">Clostridium kluyveri (strain NBRC 12016)</name>
    <dbReference type="NCBI Taxonomy" id="583346"/>
    <lineage>
        <taxon>Bacteria</taxon>
        <taxon>Bacillati</taxon>
        <taxon>Bacillota</taxon>
        <taxon>Clostridia</taxon>
        <taxon>Eubacteriales</taxon>
        <taxon>Clostridiaceae</taxon>
        <taxon>Clostridium</taxon>
    </lineage>
</organism>
<name>B9E6H7_CLOK1</name>
<reference evidence="2" key="1">
    <citation type="submission" date="2005-09" db="EMBL/GenBank/DDBJ databases">
        <title>Complete genome sequence of Clostridium kluyveri and comparative genomics of Clostridia species.</title>
        <authorList>
            <person name="Inui M."/>
            <person name="Nonaka H."/>
            <person name="Shinoda Y."/>
            <person name="Ikenaga Y."/>
            <person name="Abe M."/>
            <person name="Naito K."/>
            <person name="Vertes A.A."/>
            <person name="Yukawa H."/>
        </authorList>
    </citation>
    <scope>NUCLEOTIDE SEQUENCE [LARGE SCALE GENOMIC DNA]</scope>
    <source>
        <strain evidence="2">NBRC 12016</strain>
        <plasmid evidence="2">Plasmid pCKL1</plasmid>
    </source>
</reference>
<protein>
    <submittedName>
        <fullName evidence="1">Uncharacterized protein</fullName>
    </submittedName>
</protein>
<evidence type="ECO:0000313" key="2">
    <source>
        <dbReference type="Proteomes" id="UP000007969"/>
    </source>
</evidence>
<sequence length="89" mass="10196">MGLSMLISKKEGQKICPDDYKVGWLMKDGTQGYWMIWGSCKDLKTALSCARDTIKQKGKRDVYLSSIPLDKHLTLEQILNLENITLSFR</sequence>
<dbReference type="HOGENOM" id="CLU_2506874_0_0_9"/>
<dbReference type="EMBL" id="AP009050">
    <property type="protein sequence ID" value="BAH08554.1"/>
    <property type="molecule type" value="Genomic_DNA"/>
</dbReference>
<proteinExistence type="predicted"/>
<dbReference type="AlphaFoldDB" id="B9E6H7"/>
<gene>
    <name evidence="1" type="ordered locus">CKR_P35</name>
</gene>
<dbReference type="KEGG" id="ckr:CKR_P35"/>
<dbReference type="RefSeq" id="WP_012620014.1">
    <property type="nucleotide sequence ID" value="NC_011836.1"/>
</dbReference>
<evidence type="ECO:0000313" key="1">
    <source>
        <dbReference type="EMBL" id="BAH08554.1"/>
    </source>
</evidence>
<accession>B9E6H7</accession>
<geneLocation type="plasmid" evidence="1 2">
    <name>pCKL1</name>
</geneLocation>
<keyword evidence="1" id="KW-0614">Plasmid</keyword>
<dbReference type="Proteomes" id="UP000007969">
    <property type="component" value="Plasmid pCKL1"/>
</dbReference>